<protein>
    <submittedName>
        <fullName evidence="2">Hydrophobic surface binding protein</fullName>
    </submittedName>
</protein>
<sequence>MVYFSRLFLSLSLVAASLAAPAKRTVAQVEADIATISSQVTALDNDINGFPASGLLGALDIHSAAGTLETALDQATSDVTATGPLDEADGTTILNAVEAIEPTIINALTSISTKQADFAAEPISGLSALVLVDLQTLQTDTDGFGNALIANAPADLVATAQTILANINAAFSTAIAAYE</sequence>
<organism evidence="2 3">
    <name type="scientific">Mycena maculata</name>
    <dbReference type="NCBI Taxonomy" id="230809"/>
    <lineage>
        <taxon>Eukaryota</taxon>
        <taxon>Fungi</taxon>
        <taxon>Dikarya</taxon>
        <taxon>Basidiomycota</taxon>
        <taxon>Agaricomycotina</taxon>
        <taxon>Agaricomycetes</taxon>
        <taxon>Agaricomycetidae</taxon>
        <taxon>Agaricales</taxon>
        <taxon>Marasmiineae</taxon>
        <taxon>Mycenaceae</taxon>
        <taxon>Mycena</taxon>
    </lineage>
</organism>
<comment type="caution">
    <text evidence="2">The sequence shown here is derived from an EMBL/GenBank/DDBJ whole genome shotgun (WGS) entry which is preliminary data.</text>
</comment>
<dbReference type="AlphaFoldDB" id="A0AAD7IXJ5"/>
<name>A0AAD7IXJ5_9AGAR</name>
<dbReference type="Proteomes" id="UP001215280">
    <property type="component" value="Unassembled WGS sequence"/>
</dbReference>
<reference evidence="2" key="1">
    <citation type="submission" date="2023-03" db="EMBL/GenBank/DDBJ databases">
        <title>Massive genome expansion in bonnet fungi (Mycena s.s.) driven by repeated elements and novel gene families across ecological guilds.</title>
        <authorList>
            <consortium name="Lawrence Berkeley National Laboratory"/>
            <person name="Harder C.B."/>
            <person name="Miyauchi S."/>
            <person name="Viragh M."/>
            <person name="Kuo A."/>
            <person name="Thoen E."/>
            <person name="Andreopoulos B."/>
            <person name="Lu D."/>
            <person name="Skrede I."/>
            <person name="Drula E."/>
            <person name="Henrissat B."/>
            <person name="Morin E."/>
            <person name="Kohler A."/>
            <person name="Barry K."/>
            <person name="LaButti K."/>
            <person name="Morin E."/>
            <person name="Salamov A."/>
            <person name="Lipzen A."/>
            <person name="Mereny Z."/>
            <person name="Hegedus B."/>
            <person name="Baldrian P."/>
            <person name="Stursova M."/>
            <person name="Weitz H."/>
            <person name="Taylor A."/>
            <person name="Grigoriev I.V."/>
            <person name="Nagy L.G."/>
            <person name="Martin F."/>
            <person name="Kauserud H."/>
        </authorList>
    </citation>
    <scope>NUCLEOTIDE SEQUENCE</scope>
    <source>
        <strain evidence="2">CBHHK188m</strain>
    </source>
</reference>
<keyword evidence="1" id="KW-0732">Signal</keyword>
<accession>A0AAD7IXJ5</accession>
<feature type="chain" id="PRO_5042294209" evidence="1">
    <location>
        <begin position="20"/>
        <end position="179"/>
    </location>
</feature>
<feature type="signal peptide" evidence="1">
    <location>
        <begin position="1"/>
        <end position="19"/>
    </location>
</feature>
<keyword evidence="3" id="KW-1185">Reference proteome</keyword>
<evidence type="ECO:0000313" key="2">
    <source>
        <dbReference type="EMBL" id="KAJ7752474.1"/>
    </source>
</evidence>
<dbReference type="PANTHER" id="PTHR38123:SF1">
    <property type="entry name" value="HYDROPHOBIC SURFACE BINDING PROTEIN"/>
    <property type="match status" value="1"/>
</dbReference>
<dbReference type="Gene3D" id="1.20.1280.140">
    <property type="match status" value="1"/>
</dbReference>
<gene>
    <name evidence="2" type="ORF">DFH07DRAFT_825479</name>
</gene>
<proteinExistence type="predicted"/>
<dbReference type="GO" id="GO:0005576">
    <property type="term" value="C:extracellular region"/>
    <property type="evidence" value="ECO:0007669"/>
    <property type="project" value="TreeGrafter"/>
</dbReference>
<dbReference type="PANTHER" id="PTHR38123">
    <property type="entry name" value="CELL WALL SERINE-THREONINE-RICH GALACTOMANNOPROTEIN MP1 (AFU_ORTHOLOGUE AFUA_4G03240)"/>
    <property type="match status" value="1"/>
</dbReference>
<dbReference type="Pfam" id="PF12296">
    <property type="entry name" value="HsbA"/>
    <property type="match status" value="1"/>
</dbReference>
<evidence type="ECO:0000313" key="3">
    <source>
        <dbReference type="Proteomes" id="UP001215280"/>
    </source>
</evidence>
<dbReference type="EMBL" id="JARJLG010000074">
    <property type="protein sequence ID" value="KAJ7752474.1"/>
    <property type="molecule type" value="Genomic_DNA"/>
</dbReference>
<evidence type="ECO:0000256" key="1">
    <source>
        <dbReference type="SAM" id="SignalP"/>
    </source>
</evidence>
<dbReference type="InterPro" id="IPR021054">
    <property type="entry name" value="Cell_wall_mannoprotein_1"/>
</dbReference>